<dbReference type="Gene3D" id="1.20.920.10">
    <property type="entry name" value="Bromodomain-like"/>
    <property type="match status" value="1"/>
</dbReference>
<evidence type="ECO:0000256" key="1">
    <source>
        <dbReference type="ARBA" id="ARBA00023117"/>
    </source>
</evidence>
<feature type="non-terminal residue" evidence="2">
    <location>
        <position position="1"/>
    </location>
</feature>
<gene>
    <name evidence="2" type="ORF">TPC1_13425</name>
</gene>
<evidence type="ECO:0000313" key="2">
    <source>
        <dbReference type="EMBL" id="JAP94057.1"/>
    </source>
</evidence>
<sequence>ENTPITYNTNTMVDKQYKRLTNQHLCNLRALIEATKYLDSLLSLPVQQQQFDLQKLSDVPNDKHYTRLFQMANDLLYVQKPVAPQKELTPFQQVSKLLTSIITKQIPELSITRQQMFQNPVSTAIAPDYYQKIYTPMCFLFIAVRFYFTDDVLFSNYVPPQNPLFSIDKSKYGSMFEQFQTFCSLPTESFALLQKNQAEIKVKPDGFNCMGDVLIDLLLISCNCCYYNSQDLNYKHGKLLFQDIKEQFQKIKLWPSWADHCLDPEVLIQMNQVQQKCEFDAINISQLSDNTVTQLASKMNIDSSSQRDQLKSEQLQAAIKFIKEKGLM</sequence>
<dbReference type="InterPro" id="IPR036427">
    <property type="entry name" value="Bromodomain-like_sf"/>
</dbReference>
<name>A0A146KBY9_9EUKA</name>
<dbReference type="EMBL" id="GDID01002549">
    <property type="protein sequence ID" value="JAP94057.1"/>
    <property type="molecule type" value="Transcribed_RNA"/>
</dbReference>
<reference evidence="2" key="1">
    <citation type="submission" date="2015-07" db="EMBL/GenBank/DDBJ databases">
        <title>Adaptation to a free-living lifestyle via gene acquisitions in the diplomonad Trepomonas sp. PC1.</title>
        <authorList>
            <person name="Xu F."/>
            <person name="Jerlstrom-Hultqvist J."/>
            <person name="Kolisko M."/>
            <person name="Simpson A.G.B."/>
            <person name="Roger A.J."/>
            <person name="Svard S.G."/>
            <person name="Andersson J.O."/>
        </authorList>
    </citation>
    <scope>NUCLEOTIDE SEQUENCE</scope>
    <source>
        <strain evidence="2">PC1</strain>
    </source>
</reference>
<dbReference type="SUPFAM" id="SSF47370">
    <property type="entry name" value="Bromodomain"/>
    <property type="match status" value="1"/>
</dbReference>
<organism evidence="2">
    <name type="scientific">Trepomonas sp. PC1</name>
    <dbReference type="NCBI Taxonomy" id="1076344"/>
    <lineage>
        <taxon>Eukaryota</taxon>
        <taxon>Metamonada</taxon>
        <taxon>Diplomonadida</taxon>
        <taxon>Hexamitidae</taxon>
        <taxon>Hexamitinae</taxon>
        <taxon>Trepomonas</taxon>
    </lineage>
</organism>
<evidence type="ECO:0008006" key="3">
    <source>
        <dbReference type="Google" id="ProtNLM"/>
    </source>
</evidence>
<proteinExistence type="predicted"/>
<dbReference type="AlphaFoldDB" id="A0A146KBY9"/>
<keyword evidence="1" id="KW-0103">Bromodomain</keyword>
<accession>A0A146KBY9</accession>
<protein>
    <recommendedName>
        <fullName evidence="3">Bromodomain-containing protein</fullName>
    </recommendedName>
</protein>